<dbReference type="EMBL" id="KI913914">
    <property type="protein sequence ID" value="ETV63509.1"/>
    <property type="molecule type" value="Genomic_DNA"/>
</dbReference>
<proteinExistence type="predicted"/>
<dbReference type="AlphaFoldDB" id="W4F9B6"/>
<accession>W4F9B6</accession>
<dbReference type="OrthoDB" id="73027at2759"/>
<gene>
    <name evidence="2" type="ORF">H257_19568</name>
</gene>
<dbReference type="VEuPathDB" id="FungiDB:H257_19568"/>
<name>W4F9B6_APHAT</name>
<organism evidence="2">
    <name type="scientific">Aphanomyces astaci</name>
    <name type="common">Crayfish plague agent</name>
    <dbReference type="NCBI Taxonomy" id="112090"/>
    <lineage>
        <taxon>Eukaryota</taxon>
        <taxon>Sar</taxon>
        <taxon>Stramenopiles</taxon>
        <taxon>Oomycota</taxon>
        <taxon>Saprolegniomycetes</taxon>
        <taxon>Saprolegniales</taxon>
        <taxon>Verrucalvaceae</taxon>
        <taxon>Aphanomyces</taxon>
    </lineage>
</organism>
<evidence type="ECO:0000313" key="2">
    <source>
        <dbReference type="EMBL" id="ETV63509.1"/>
    </source>
</evidence>
<sequence>MTKELNPSCPTWRDTSLPQRPKSRRMAKAWITQRMLHSTDAMFQQHGFPAWDAPQEVMDVCHTSTVRPLPEKNKLFA</sequence>
<reference evidence="2" key="1">
    <citation type="submission" date="2013-12" db="EMBL/GenBank/DDBJ databases">
        <title>The Genome Sequence of Aphanomyces astaci APO3.</title>
        <authorList>
            <consortium name="The Broad Institute Genomics Platform"/>
            <person name="Russ C."/>
            <person name="Tyler B."/>
            <person name="van West P."/>
            <person name="Dieguez-Uribeondo J."/>
            <person name="Young S.K."/>
            <person name="Zeng Q."/>
            <person name="Gargeya S."/>
            <person name="Fitzgerald M."/>
            <person name="Abouelleil A."/>
            <person name="Alvarado L."/>
            <person name="Chapman S.B."/>
            <person name="Gainer-Dewar J."/>
            <person name="Goldberg J."/>
            <person name="Griggs A."/>
            <person name="Gujja S."/>
            <person name="Hansen M."/>
            <person name="Howarth C."/>
            <person name="Imamovic A."/>
            <person name="Ireland A."/>
            <person name="Larimer J."/>
            <person name="McCowan C."/>
            <person name="Murphy C."/>
            <person name="Pearson M."/>
            <person name="Poon T.W."/>
            <person name="Priest M."/>
            <person name="Roberts A."/>
            <person name="Saif S."/>
            <person name="Shea T."/>
            <person name="Sykes S."/>
            <person name="Wortman J."/>
            <person name="Nusbaum C."/>
            <person name="Birren B."/>
        </authorList>
    </citation>
    <scope>NUCLEOTIDE SEQUENCE [LARGE SCALE GENOMIC DNA]</scope>
    <source>
        <strain evidence="2">APO3</strain>
    </source>
</reference>
<dbReference type="RefSeq" id="XP_009847008.1">
    <property type="nucleotide sequence ID" value="XM_009848706.1"/>
</dbReference>
<dbReference type="GeneID" id="20821564"/>
<protein>
    <submittedName>
        <fullName evidence="2">Uncharacterized protein</fullName>
    </submittedName>
</protein>
<evidence type="ECO:0000256" key="1">
    <source>
        <dbReference type="SAM" id="MobiDB-lite"/>
    </source>
</evidence>
<feature type="region of interest" description="Disordered" evidence="1">
    <location>
        <begin position="1"/>
        <end position="24"/>
    </location>
</feature>